<gene>
    <name evidence="1" type="ORF">HNR48_003144</name>
</gene>
<organism evidence="1 2">
    <name type="scientific">Pseudoteredinibacter isoporae</name>
    <dbReference type="NCBI Taxonomy" id="570281"/>
    <lineage>
        <taxon>Bacteria</taxon>
        <taxon>Pseudomonadati</taxon>
        <taxon>Pseudomonadota</taxon>
        <taxon>Gammaproteobacteria</taxon>
        <taxon>Cellvibrionales</taxon>
        <taxon>Cellvibrionaceae</taxon>
        <taxon>Pseudoteredinibacter</taxon>
    </lineage>
</organism>
<protein>
    <recommendedName>
        <fullName evidence="3">DUF3135 domain-containing protein</fullName>
    </recommendedName>
</protein>
<comment type="caution">
    <text evidence="1">The sequence shown here is derived from an EMBL/GenBank/DDBJ whole genome shotgun (WGS) entry which is preliminary data.</text>
</comment>
<dbReference type="Proteomes" id="UP000528457">
    <property type="component" value="Unassembled WGS sequence"/>
</dbReference>
<name>A0A7X0MYA3_9GAMM</name>
<evidence type="ECO:0000313" key="1">
    <source>
        <dbReference type="EMBL" id="MBB6522859.1"/>
    </source>
</evidence>
<evidence type="ECO:0000313" key="2">
    <source>
        <dbReference type="Proteomes" id="UP000528457"/>
    </source>
</evidence>
<reference evidence="1 2" key="1">
    <citation type="submission" date="2020-08" db="EMBL/GenBank/DDBJ databases">
        <title>Genomic Encyclopedia of Type Strains, Phase IV (KMG-IV): sequencing the most valuable type-strain genomes for metagenomic binning, comparative biology and taxonomic classification.</title>
        <authorList>
            <person name="Goeker M."/>
        </authorList>
    </citation>
    <scope>NUCLEOTIDE SEQUENCE [LARGE SCALE GENOMIC DNA]</scope>
    <source>
        <strain evidence="1 2">DSM 22368</strain>
    </source>
</reference>
<evidence type="ECO:0008006" key="3">
    <source>
        <dbReference type="Google" id="ProtNLM"/>
    </source>
</evidence>
<dbReference type="Pfam" id="PF11333">
    <property type="entry name" value="DUF3135"/>
    <property type="match status" value="1"/>
</dbReference>
<proteinExistence type="predicted"/>
<dbReference type="RefSeq" id="WP_166845079.1">
    <property type="nucleotide sequence ID" value="NZ_JAAONY010000002.1"/>
</dbReference>
<dbReference type="InParanoid" id="A0A7X0MYA3"/>
<dbReference type="AlphaFoldDB" id="A0A7X0MYA3"/>
<accession>A0A7X0MYA3</accession>
<keyword evidence="2" id="KW-1185">Reference proteome</keyword>
<dbReference type="EMBL" id="JACHHT010000002">
    <property type="protein sequence ID" value="MBB6522859.1"/>
    <property type="molecule type" value="Genomic_DNA"/>
</dbReference>
<sequence>MSSHTNTASTELSFDELKDLAVNDPAAFEAYRSSQIEAAISNAPSHMQRRLRGIQFQVDAQRELHNNPMGSCVKVYEMMQKSLGELSQVLNEQTGKVEISPAPTVENAKVLSFTR</sequence>
<dbReference type="InterPro" id="IPR021482">
    <property type="entry name" value="DUF3135"/>
</dbReference>